<dbReference type="PIRSF" id="PIRSF006493">
    <property type="entry name" value="Prok_Ku"/>
    <property type="match status" value="1"/>
</dbReference>
<gene>
    <name evidence="2" type="primary">ku</name>
    <name evidence="4" type="ORF">ICI42_01285</name>
</gene>
<comment type="function">
    <text evidence="2">With LigD forms a non-homologous end joining (NHEJ) DNA repair enzyme, which repairs dsDNA breaks with reduced fidelity. Binds linear dsDNA with 5'- and 3'- overhangs but not closed circular dsDNA nor ssDNA. Recruits and stimulates the ligase activity of LigD.</text>
</comment>
<comment type="subunit">
    <text evidence="2">Homodimer. Interacts with LigD.</text>
</comment>
<comment type="similarity">
    <text evidence="2">Belongs to the prokaryotic Ku family.</text>
</comment>
<proteinExistence type="inferred from homology"/>
<dbReference type="HAMAP" id="MF_01875">
    <property type="entry name" value="Prokaryotic_Ku"/>
    <property type="match status" value="1"/>
</dbReference>
<sequence>MAGAPRAAWKGFLKVGSVNCAVKLIGATSDSEKIHFRILNRKTKQPVRSAYVDEGTQDIVETDDQVKGYELSKDKFLLIEPDEIKALKPSSEHTLDIDAFVPAKDIDQRFLDKPYYLVPADKVAAESFALLREAMSTRNVAARSCIVLYQRGREVVIQPHGDGMLMTTLRPYNQMLAEKSAFEGLKATKPDAEMVEFASLLIDKKKGTFDPSAFEDTYENALIAMIRAKQQGKSAPKSAPAPKENVVNLAEILRKSLKQEGIASAKKPAGKKKQSKAA</sequence>
<dbReference type="PANTHER" id="PTHR41251:SF1">
    <property type="entry name" value="NON-HOMOLOGOUS END JOINING PROTEIN KU"/>
    <property type="match status" value="1"/>
</dbReference>
<feature type="domain" description="Ku" evidence="3">
    <location>
        <begin position="57"/>
        <end position="180"/>
    </location>
</feature>
<keyword evidence="2" id="KW-0233">DNA recombination</keyword>
<dbReference type="GO" id="GO:0006303">
    <property type="term" value="P:double-strand break repair via nonhomologous end joining"/>
    <property type="evidence" value="ECO:0007669"/>
    <property type="project" value="UniProtKB-UniRule"/>
</dbReference>
<evidence type="ECO:0000259" key="3">
    <source>
        <dbReference type="SMART" id="SM00559"/>
    </source>
</evidence>
<dbReference type="Proteomes" id="UP000643405">
    <property type="component" value="Unassembled WGS sequence"/>
</dbReference>
<dbReference type="GO" id="GO:0006310">
    <property type="term" value="P:DNA recombination"/>
    <property type="evidence" value="ECO:0007669"/>
    <property type="project" value="UniProtKB-KW"/>
</dbReference>
<keyword evidence="1 2" id="KW-0238">DNA-binding</keyword>
<dbReference type="SUPFAM" id="SSF100939">
    <property type="entry name" value="SPOC domain-like"/>
    <property type="match status" value="1"/>
</dbReference>
<reference evidence="4" key="1">
    <citation type="submission" date="2020-09" db="EMBL/GenBank/DDBJ databases">
        <title>Genome seq and assembly of Tianweitania sp.</title>
        <authorList>
            <person name="Chhetri G."/>
        </authorList>
    </citation>
    <scope>NUCLEOTIDE SEQUENCE</scope>
    <source>
        <strain evidence="4">Rool2</strain>
    </source>
</reference>
<keyword evidence="5" id="KW-1185">Reference proteome</keyword>
<dbReference type="SMART" id="SM00559">
    <property type="entry name" value="Ku78"/>
    <property type="match status" value="1"/>
</dbReference>
<dbReference type="InterPro" id="IPR016194">
    <property type="entry name" value="SPOC-like_C_dom_sf"/>
</dbReference>
<dbReference type="PANTHER" id="PTHR41251">
    <property type="entry name" value="NON-HOMOLOGOUS END JOINING PROTEIN KU"/>
    <property type="match status" value="1"/>
</dbReference>
<keyword evidence="2" id="KW-0227">DNA damage</keyword>
<dbReference type="GO" id="GO:0003690">
    <property type="term" value="F:double-stranded DNA binding"/>
    <property type="evidence" value="ECO:0007669"/>
    <property type="project" value="UniProtKB-UniRule"/>
</dbReference>
<dbReference type="NCBIfam" id="TIGR02772">
    <property type="entry name" value="Ku_bact"/>
    <property type="match status" value="1"/>
</dbReference>
<comment type="caution">
    <text evidence="4">The sequence shown here is derived from an EMBL/GenBank/DDBJ whole genome shotgun (WGS) entry which is preliminary data.</text>
</comment>
<organism evidence="4 5">
    <name type="scientific">Oryzicola mucosus</name>
    <dbReference type="NCBI Taxonomy" id="2767425"/>
    <lineage>
        <taxon>Bacteria</taxon>
        <taxon>Pseudomonadati</taxon>
        <taxon>Pseudomonadota</taxon>
        <taxon>Alphaproteobacteria</taxon>
        <taxon>Hyphomicrobiales</taxon>
        <taxon>Phyllobacteriaceae</taxon>
        <taxon>Oryzicola</taxon>
    </lineage>
</organism>
<evidence type="ECO:0000313" key="5">
    <source>
        <dbReference type="Proteomes" id="UP000643405"/>
    </source>
</evidence>
<accession>A0A8J6PT23</accession>
<dbReference type="InterPro" id="IPR006164">
    <property type="entry name" value="DNA_bd_Ku70/Ku80"/>
</dbReference>
<dbReference type="AlphaFoldDB" id="A0A8J6PT23"/>
<dbReference type="EMBL" id="JACVVX010000001">
    <property type="protein sequence ID" value="MBD0413288.1"/>
    <property type="molecule type" value="Genomic_DNA"/>
</dbReference>
<evidence type="ECO:0000256" key="2">
    <source>
        <dbReference type="HAMAP-Rule" id="MF_01875"/>
    </source>
</evidence>
<protein>
    <recommendedName>
        <fullName evidence="2">Non-homologous end joining protein Ku</fullName>
    </recommendedName>
</protein>
<name>A0A8J6PT23_9HYPH</name>
<dbReference type="Gene3D" id="2.40.290.10">
    <property type="match status" value="1"/>
</dbReference>
<dbReference type="Pfam" id="PF02735">
    <property type="entry name" value="Ku"/>
    <property type="match status" value="1"/>
</dbReference>
<evidence type="ECO:0000256" key="1">
    <source>
        <dbReference type="ARBA" id="ARBA00023125"/>
    </source>
</evidence>
<evidence type="ECO:0000313" key="4">
    <source>
        <dbReference type="EMBL" id="MBD0413288.1"/>
    </source>
</evidence>
<dbReference type="RefSeq" id="WP_188162731.1">
    <property type="nucleotide sequence ID" value="NZ_JACVVX010000001.1"/>
</dbReference>
<dbReference type="InterPro" id="IPR009187">
    <property type="entry name" value="Prok_Ku"/>
</dbReference>
<keyword evidence="2" id="KW-0234">DNA repair</keyword>